<evidence type="ECO:0000256" key="5">
    <source>
        <dbReference type="ARBA" id="ARBA00022741"/>
    </source>
</evidence>
<evidence type="ECO:0000313" key="13">
    <source>
        <dbReference type="EMBL" id="WPX07644.1"/>
    </source>
</evidence>
<dbReference type="Pfam" id="PF02875">
    <property type="entry name" value="Mur_ligase_C"/>
    <property type="match status" value="1"/>
</dbReference>
<dbReference type="PROSITE" id="PS01011">
    <property type="entry name" value="FOLYLPOLYGLU_SYNT_1"/>
    <property type="match status" value="1"/>
</dbReference>
<comment type="catalytic activity">
    <reaction evidence="9">
        <text>(6S)-5,6,7,8-tetrahydrofolyl-(gamma-L-Glu)(n) + L-glutamate + ATP = (6S)-5,6,7,8-tetrahydrofolyl-(gamma-L-Glu)(n+1) + ADP + phosphate + H(+)</text>
        <dbReference type="Rhea" id="RHEA:10580"/>
        <dbReference type="Rhea" id="RHEA-COMP:14738"/>
        <dbReference type="Rhea" id="RHEA-COMP:14740"/>
        <dbReference type="ChEBI" id="CHEBI:15378"/>
        <dbReference type="ChEBI" id="CHEBI:29985"/>
        <dbReference type="ChEBI" id="CHEBI:30616"/>
        <dbReference type="ChEBI" id="CHEBI:43474"/>
        <dbReference type="ChEBI" id="CHEBI:141005"/>
        <dbReference type="ChEBI" id="CHEBI:456216"/>
        <dbReference type="EC" id="6.3.2.17"/>
    </reaction>
</comment>
<evidence type="ECO:0000256" key="3">
    <source>
        <dbReference type="ARBA" id="ARBA00022598"/>
    </source>
</evidence>
<dbReference type="PIRSF" id="PIRSF001563">
    <property type="entry name" value="Folylpolyglu_synth"/>
    <property type="match status" value="1"/>
</dbReference>
<dbReference type="SUPFAM" id="SSF53244">
    <property type="entry name" value="MurD-like peptide ligases, peptide-binding domain"/>
    <property type="match status" value="1"/>
</dbReference>
<organism evidence="13 14">
    <name type="scientific">Anaerocellum danielii</name>
    <dbReference type="NCBI Taxonomy" id="1387557"/>
    <lineage>
        <taxon>Bacteria</taxon>
        <taxon>Bacillati</taxon>
        <taxon>Bacillota</taxon>
        <taxon>Bacillota incertae sedis</taxon>
        <taxon>Caldicellulosiruptorales</taxon>
        <taxon>Caldicellulosiruptoraceae</taxon>
        <taxon>Anaerocellum</taxon>
    </lineage>
</organism>
<evidence type="ECO:0000256" key="9">
    <source>
        <dbReference type="ARBA" id="ARBA00047493"/>
    </source>
</evidence>
<evidence type="ECO:0000313" key="14">
    <source>
        <dbReference type="Proteomes" id="UP001322744"/>
    </source>
</evidence>
<dbReference type="InterPro" id="IPR018109">
    <property type="entry name" value="Folylpolyglutamate_synth_CS"/>
</dbReference>
<dbReference type="Gene3D" id="3.40.1190.10">
    <property type="entry name" value="Mur-like, catalytic domain"/>
    <property type="match status" value="1"/>
</dbReference>
<protein>
    <recommendedName>
        <fullName evidence="2">tetrahydrofolate synthase</fullName>
        <ecNumber evidence="2">6.3.2.17</ecNumber>
    </recommendedName>
    <alternativeName>
        <fullName evidence="8">Tetrahydrofolylpolyglutamate synthase</fullName>
    </alternativeName>
</protein>
<evidence type="ECO:0000256" key="10">
    <source>
        <dbReference type="PIRNR" id="PIRNR001563"/>
    </source>
</evidence>
<name>A0ABZ0TW24_9FIRM</name>
<dbReference type="Gene3D" id="3.90.190.20">
    <property type="entry name" value="Mur ligase, C-terminal domain"/>
    <property type="match status" value="1"/>
</dbReference>
<dbReference type="Pfam" id="PF08245">
    <property type="entry name" value="Mur_ligase_M"/>
    <property type="match status" value="1"/>
</dbReference>
<dbReference type="InterPro" id="IPR013221">
    <property type="entry name" value="Mur_ligase_cen"/>
</dbReference>
<keyword evidence="6 10" id="KW-0067">ATP-binding</keyword>
<evidence type="ECO:0000259" key="12">
    <source>
        <dbReference type="Pfam" id="PF08245"/>
    </source>
</evidence>
<keyword evidence="5 10" id="KW-0547">Nucleotide-binding</keyword>
<keyword evidence="7" id="KW-0460">Magnesium</keyword>
<feature type="domain" description="Mur ligase C-terminal" evidence="11">
    <location>
        <begin position="296"/>
        <end position="414"/>
    </location>
</feature>
<evidence type="ECO:0000256" key="4">
    <source>
        <dbReference type="ARBA" id="ARBA00022723"/>
    </source>
</evidence>
<dbReference type="Proteomes" id="UP001322744">
    <property type="component" value="Chromosome"/>
</dbReference>
<keyword evidence="3 10" id="KW-0436">Ligase</keyword>
<dbReference type="PROSITE" id="PS01012">
    <property type="entry name" value="FOLYLPOLYGLU_SYNT_2"/>
    <property type="match status" value="1"/>
</dbReference>
<dbReference type="GO" id="GO:0016874">
    <property type="term" value="F:ligase activity"/>
    <property type="evidence" value="ECO:0007669"/>
    <property type="project" value="UniProtKB-KW"/>
</dbReference>
<sequence>MNYNEALEFIDSTRKFGIRLGIDNMKRLLHLMNNPQNSLKVIHVAGTNGKGSTCAFINQMLIEAGFKVGLYTSPYLQCLNEMIKINNKPISNDEFVTIISDIKNIIETQFKDVLDRPTEFEIMTALAFEFFKREKVDFAVVEVGMGGRLDATNVIMSPELCIITSVGFDHMNFLGDSIEKIAFEKAGIIKPGSTVVVGIQKYKNVYDIIQNVSKEKGAKLVKVESNYNIISNTIDRVIFDCYTSEGIYKNLEISLLGTHQVENALNCVYTFEYMQERYGIRVEALVKGLMNTKWRGRFEVVSKQPLIILDSAHNADGMDILKKSCNEYLKEKDVWIVLGILKDKEYEKMLYIVSEITNNIIFTLVPHSKRAFSAEEARKIAKRFNLDYVEDYRNAIEKGLSKLSKNSALLISGSIYLVGPARTYIVRKIGSLNNSFLKGNEYKYE</sequence>
<evidence type="ECO:0000256" key="7">
    <source>
        <dbReference type="ARBA" id="ARBA00022842"/>
    </source>
</evidence>
<evidence type="ECO:0000256" key="6">
    <source>
        <dbReference type="ARBA" id="ARBA00022840"/>
    </source>
</evidence>
<reference evidence="13 14" key="1">
    <citation type="submission" date="2023-12" db="EMBL/GenBank/DDBJ databases">
        <authorList>
            <person name="Manesh M.J.H."/>
            <person name="Bing R.G."/>
            <person name="Willard D.J."/>
            <person name="Kelly R.M."/>
        </authorList>
    </citation>
    <scope>NUCLEOTIDE SEQUENCE [LARGE SCALE GENOMIC DNA]</scope>
    <source>
        <strain evidence="13 14">DSM 8977</strain>
    </source>
</reference>
<dbReference type="InterPro" id="IPR036615">
    <property type="entry name" value="Mur_ligase_C_dom_sf"/>
</dbReference>
<dbReference type="InterPro" id="IPR036565">
    <property type="entry name" value="Mur-like_cat_sf"/>
</dbReference>
<dbReference type="NCBIfam" id="TIGR01499">
    <property type="entry name" value="folC"/>
    <property type="match status" value="1"/>
</dbReference>
<evidence type="ECO:0000259" key="11">
    <source>
        <dbReference type="Pfam" id="PF02875"/>
    </source>
</evidence>
<evidence type="ECO:0000256" key="2">
    <source>
        <dbReference type="ARBA" id="ARBA00013025"/>
    </source>
</evidence>
<evidence type="ECO:0000256" key="1">
    <source>
        <dbReference type="ARBA" id="ARBA00008276"/>
    </source>
</evidence>
<feature type="domain" description="Mur ligase central" evidence="12">
    <location>
        <begin position="44"/>
        <end position="269"/>
    </location>
</feature>
<evidence type="ECO:0000256" key="8">
    <source>
        <dbReference type="ARBA" id="ARBA00030592"/>
    </source>
</evidence>
<accession>A0ABZ0TW24</accession>
<keyword evidence="4" id="KW-0479">Metal-binding</keyword>
<dbReference type="InterPro" id="IPR001645">
    <property type="entry name" value="Folylpolyglutamate_synth"/>
</dbReference>
<dbReference type="EMBL" id="CP139957">
    <property type="protein sequence ID" value="WPX07644.1"/>
    <property type="molecule type" value="Genomic_DNA"/>
</dbReference>
<dbReference type="SUPFAM" id="SSF53623">
    <property type="entry name" value="MurD-like peptide ligases, catalytic domain"/>
    <property type="match status" value="1"/>
</dbReference>
<proteinExistence type="inferred from homology"/>
<dbReference type="RefSeq" id="WP_045174972.1">
    <property type="nucleotide sequence ID" value="NZ_CP139957.1"/>
</dbReference>
<dbReference type="InterPro" id="IPR004101">
    <property type="entry name" value="Mur_ligase_C"/>
</dbReference>
<gene>
    <name evidence="13" type="ORF">SOJ16_001455</name>
</gene>
<comment type="similarity">
    <text evidence="1 10">Belongs to the folylpolyglutamate synthase family.</text>
</comment>
<dbReference type="EC" id="6.3.2.17" evidence="2"/>
<keyword evidence="14" id="KW-1185">Reference proteome</keyword>
<dbReference type="PANTHER" id="PTHR11136:SF0">
    <property type="entry name" value="DIHYDROFOLATE SYNTHETASE-RELATED"/>
    <property type="match status" value="1"/>
</dbReference>
<dbReference type="PANTHER" id="PTHR11136">
    <property type="entry name" value="FOLYLPOLYGLUTAMATE SYNTHASE-RELATED"/>
    <property type="match status" value="1"/>
</dbReference>